<keyword evidence="2" id="KW-1185">Reference proteome</keyword>
<dbReference type="Proteomes" id="UP001597476">
    <property type="component" value="Unassembled WGS sequence"/>
</dbReference>
<proteinExistence type="predicted"/>
<reference evidence="2" key="1">
    <citation type="journal article" date="2019" name="Int. J. Syst. Evol. Microbiol.">
        <title>The Global Catalogue of Microorganisms (GCM) 10K type strain sequencing project: providing services to taxonomists for standard genome sequencing and annotation.</title>
        <authorList>
            <consortium name="The Broad Institute Genomics Platform"/>
            <consortium name="The Broad Institute Genome Sequencing Center for Infectious Disease"/>
            <person name="Wu L."/>
            <person name="Ma J."/>
        </authorList>
    </citation>
    <scope>NUCLEOTIDE SEQUENCE [LARGE SCALE GENOMIC DNA]</scope>
    <source>
        <strain evidence="2">KCTC 42398</strain>
    </source>
</reference>
<gene>
    <name evidence="1" type="ORF">ACFSR8_05445</name>
</gene>
<comment type="caution">
    <text evidence="1">The sequence shown here is derived from an EMBL/GenBank/DDBJ whole genome shotgun (WGS) entry which is preliminary data.</text>
</comment>
<dbReference type="PROSITE" id="PS51257">
    <property type="entry name" value="PROKAR_LIPOPROTEIN"/>
    <property type="match status" value="1"/>
</dbReference>
<dbReference type="RefSeq" id="WP_380289843.1">
    <property type="nucleotide sequence ID" value="NZ_JBHULY010000010.1"/>
</dbReference>
<protein>
    <submittedName>
        <fullName evidence="1">Uncharacterized protein</fullName>
    </submittedName>
</protein>
<dbReference type="EMBL" id="JBHULY010000010">
    <property type="protein sequence ID" value="MFD2725649.1"/>
    <property type="molecule type" value="Genomic_DNA"/>
</dbReference>
<organism evidence="1 2">
    <name type="scientific">Hyunsoonleella rubra</name>
    <dbReference type="NCBI Taxonomy" id="1737062"/>
    <lineage>
        <taxon>Bacteria</taxon>
        <taxon>Pseudomonadati</taxon>
        <taxon>Bacteroidota</taxon>
        <taxon>Flavobacteriia</taxon>
        <taxon>Flavobacteriales</taxon>
        <taxon>Flavobacteriaceae</taxon>
    </lineage>
</organism>
<evidence type="ECO:0000313" key="1">
    <source>
        <dbReference type="EMBL" id="MFD2725649.1"/>
    </source>
</evidence>
<accession>A0ABW5T9Z1</accession>
<sequence>MKLKILFLTAMCFVIFSCEVKDTLDALDELEDIEMTEDEKETTIVMTAKVNGNLIEIPYKNASLFIDKVIETHRLRLIGVTETIFVIDNEAVSLFAYYGEEEDLKEGVEWDLSNLESGLTGMRGIYQANDKALNNALVNATTDDTNTANIKINKLDYTNMVASGVFSFTAQTLVNGELQTYVISEGTFENVKIVEQ</sequence>
<name>A0ABW5T9Z1_9FLAO</name>
<evidence type="ECO:0000313" key="2">
    <source>
        <dbReference type="Proteomes" id="UP001597476"/>
    </source>
</evidence>